<sequence length="98" mass="10652">MGMCFAADGKLRGVVLLRSSNGQVDVYHVYGSVQNNTFSATHGSGHKITGRFLSGDDVEVKIRLGNGMRFTTVARRSRDVPLTDDCAPLPETSTHQQN</sequence>
<dbReference type="AlphaFoldDB" id="B6WS69"/>
<comment type="caution">
    <text evidence="1">The sequence shown here is derived from an EMBL/GenBank/DDBJ whole genome shotgun (WGS) entry which is preliminary data.</text>
</comment>
<protein>
    <submittedName>
        <fullName evidence="1">Uncharacterized protein</fullName>
    </submittedName>
</protein>
<dbReference type="eggNOG" id="ENOG50317XB">
    <property type="taxonomic scope" value="Bacteria"/>
</dbReference>
<dbReference type="HOGENOM" id="CLU_2329204_0_0_7"/>
<name>B6WS69_9BACT</name>
<proteinExistence type="predicted"/>
<evidence type="ECO:0000313" key="1">
    <source>
        <dbReference type="EMBL" id="EEB34227.1"/>
    </source>
</evidence>
<dbReference type="Proteomes" id="UP000003676">
    <property type="component" value="Unassembled WGS sequence"/>
</dbReference>
<reference evidence="1 2" key="2">
    <citation type="submission" date="2008-10" db="EMBL/GenBank/DDBJ databases">
        <authorList>
            <person name="Fulton L."/>
            <person name="Clifton S."/>
            <person name="Fulton B."/>
            <person name="Xu J."/>
            <person name="Minx P."/>
            <person name="Pepin K.H."/>
            <person name="Johnson M."/>
            <person name="Bhonagiri V."/>
            <person name="Nash W.E."/>
            <person name="Mardis E.R."/>
            <person name="Wilson R.K."/>
        </authorList>
    </citation>
    <scope>NUCLEOTIDE SEQUENCE [LARGE SCALE GENOMIC DNA]</scope>
    <source>
        <strain evidence="1 2">ATCC 29098</strain>
    </source>
</reference>
<evidence type="ECO:0000313" key="2">
    <source>
        <dbReference type="Proteomes" id="UP000003676"/>
    </source>
</evidence>
<dbReference type="EMBL" id="ABXU01000026">
    <property type="protein sequence ID" value="EEB34227.1"/>
    <property type="molecule type" value="Genomic_DNA"/>
</dbReference>
<reference evidence="1 2" key="1">
    <citation type="submission" date="2008-10" db="EMBL/GenBank/DDBJ databases">
        <title>Draft genome sequence of Desulvovibrio piger (ATCC 29098).</title>
        <authorList>
            <person name="Sudarsanam P."/>
            <person name="Ley R."/>
            <person name="Guruge J."/>
            <person name="Turnbaugh P.J."/>
            <person name="Mahowald M."/>
            <person name="Liep D."/>
            <person name="Gordon J."/>
        </authorList>
    </citation>
    <scope>NUCLEOTIDE SEQUENCE [LARGE SCALE GENOMIC DNA]</scope>
    <source>
        <strain evidence="1 2">ATCC 29098</strain>
    </source>
</reference>
<organism evidence="1 2">
    <name type="scientific">Desulfovibrio piger ATCC 29098</name>
    <dbReference type="NCBI Taxonomy" id="411464"/>
    <lineage>
        <taxon>Bacteria</taxon>
        <taxon>Pseudomonadati</taxon>
        <taxon>Thermodesulfobacteriota</taxon>
        <taxon>Desulfovibrionia</taxon>
        <taxon>Desulfovibrionales</taxon>
        <taxon>Desulfovibrionaceae</taxon>
        <taxon>Desulfovibrio</taxon>
    </lineage>
</organism>
<dbReference type="STRING" id="901.DESPIGER_0843"/>
<gene>
    <name evidence="1" type="ORF">DESPIG_00915</name>
</gene>
<accession>B6WS69</accession>